<keyword evidence="1" id="KW-0812">Transmembrane</keyword>
<organism evidence="2 3">
    <name type="scientific">Caenorhabditis japonica</name>
    <dbReference type="NCBI Taxonomy" id="281687"/>
    <lineage>
        <taxon>Eukaryota</taxon>
        <taxon>Metazoa</taxon>
        <taxon>Ecdysozoa</taxon>
        <taxon>Nematoda</taxon>
        <taxon>Chromadorea</taxon>
        <taxon>Rhabditida</taxon>
        <taxon>Rhabditina</taxon>
        <taxon>Rhabditomorpha</taxon>
        <taxon>Rhabditoidea</taxon>
        <taxon>Rhabditidae</taxon>
        <taxon>Peloderinae</taxon>
        <taxon>Caenorhabditis</taxon>
    </lineage>
</organism>
<evidence type="ECO:0000256" key="1">
    <source>
        <dbReference type="SAM" id="Phobius"/>
    </source>
</evidence>
<sequence length="140" mass="15534">MSLYVLIPHSSSPSSSIHSAVVTKTIIIVVCVAQFPTIPLFTDTDNYSVWKREKRKPSGWGKNGFDSAIIFFLPLFIDANSRRVTSRRVTSRHVIARARARFTDKLSFQCLNSRLVCFYPSSSSSPHPPVRLGAGSCCAL</sequence>
<proteinExistence type="predicted"/>
<dbReference type="EnsemblMetazoa" id="CJA33140.1">
    <property type="protein sequence ID" value="CJA33140.1"/>
    <property type="gene ID" value="WBGene00208987"/>
</dbReference>
<dbReference type="Proteomes" id="UP000005237">
    <property type="component" value="Unassembled WGS sequence"/>
</dbReference>
<protein>
    <submittedName>
        <fullName evidence="2">Uncharacterized protein</fullName>
    </submittedName>
</protein>
<evidence type="ECO:0000313" key="2">
    <source>
        <dbReference type="EnsemblMetazoa" id="CJA33140.1"/>
    </source>
</evidence>
<name>A0A8R1IM71_CAEJA</name>
<keyword evidence="1" id="KW-0472">Membrane</keyword>
<accession>A0A8R1IM71</accession>
<keyword evidence="3" id="KW-1185">Reference proteome</keyword>
<keyword evidence="1" id="KW-1133">Transmembrane helix</keyword>
<evidence type="ECO:0000313" key="3">
    <source>
        <dbReference type="Proteomes" id="UP000005237"/>
    </source>
</evidence>
<reference evidence="2" key="2">
    <citation type="submission" date="2022-06" db="UniProtKB">
        <authorList>
            <consortium name="EnsemblMetazoa"/>
        </authorList>
    </citation>
    <scope>IDENTIFICATION</scope>
    <source>
        <strain evidence="2">DF5081</strain>
    </source>
</reference>
<reference evidence="3" key="1">
    <citation type="submission" date="2010-08" db="EMBL/GenBank/DDBJ databases">
        <authorList>
            <consortium name="Caenorhabditis japonica Sequencing Consortium"/>
            <person name="Wilson R.K."/>
        </authorList>
    </citation>
    <scope>NUCLEOTIDE SEQUENCE [LARGE SCALE GENOMIC DNA]</scope>
    <source>
        <strain evidence="3">DF5081</strain>
    </source>
</reference>
<dbReference type="AlphaFoldDB" id="A0A8R1IM71"/>
<feature type="transmembrane region" description="Helical" evidence="1">
    <location>
        <begin position="21"/>
        <end position="40"/>
    </location>
</feature>